<organism evidence="10 11">
    <name type="scientific">Somion occarium</name>
    <dbReference type="NCBI Taxonomy" id="3059160"/>
    <lineage>
        <taxon>Eukaryota</taxon>
        <taxon>Fungi</taxon>
        <taxon>Dikarya</taxon>
        <taxon>Basidiomycota</taxon>
        <taxon>Agaricomycotina</taxon>
        <taxon>Agaricomycetes</taxon>
        <taxon>Polyporales</taxon>
        <taxon>Cerrenaceae</taxon>
        <taxon>Somion</taxon>
    </lineage>
</organism>
<dbReference type="Pfam" id="PF01624">
    <property type="entry name" value="MutS_I"/>
    <property type="match status" value="1"/>
</dbReference>
<evidence type="ECO:0000256" key="3">
    <source>
        <dbReference type="ARBA" id="ARBA00022763"/>
    </source>
</evidence>
<dbReference type="Pfam" id="PF00488">
    <property type="entry name" value="MutS_V"/>
    <property type="match status" value="1"/>
</dbReference>
<evidence type="ECO:0000256" key="8">
    <source>
        <dbReference type="SAM" id="MobiDB-lite"/>
    </source>
</evidence>
<feature type="domain" description="DNA mismatch repair proteins mutS family" evidence="9">
    <location>
        <begin position="936"/>
        <end position="952"/>
    </location>
</feature>
<dbReference type="Gene3D" id="3.40.1170.10">
    <property type="entry name" value="DNA repair protein MutS, domain I"/>
    <property type="match status" value="1"/>
</dbReference>
<name>A0ABP1CKF6_9APHY</name>
<comment type="similarity">
    <text evidence="1">Belongs to the DNA mismatch repair MutS family.</text>
</comment>
<protein>
    <recommendedName>
        <fullName evidence="9">DNA mismatch repair proteins mutS family domain-containing protein</fullName>
    </recommendedName>
</protein>
<evidence type="ECO:0000313" key="10">
    <source>
        <dbReference type="EMBL" id="CAL1696168.1"/>
    </source>
</evidence>
<keyword evidence="6" id="KW-0234">DNA repair</keyword>
<evidence type="ECO:0000256" key="2">
    <source>
        <dbReference type="ARBA" id="ARBA00022741"/>
    </source>
</evidence>
<sequence>MHPLLSQTRGCLRTGSRCHAHFATRRAFKTSNALYEELINDTPSASSSTITKKVATRTKKKFSELPKQLVNADGSFVSPLPEWTGGLEVSSITKHPDELQLRESMTQSITKVRRSRKKKIDDASLREQADDTANGVALDTHTDVIPKPRRKRKPKIDTATKVVEEPVSVVNEPDTPLARDILGNLARFPHCILLTRVGGFYESYFDQAAEVSRLLNIKLTTKSWGGQRVLMCGFPLMHLNKYLKVLVQNNKRFVAICEEFVRDRSLGPKGGFDRRVTRIVTPGTLIDEPFLNPYENNYLMAITSEGETRTALKGEEPTSPPIGLAWIDVSTGDFFTQRTTLQALRDELVRIGPKEVVLDEDLKDKPGHEFRQALDEEGFFVSYIAPRRDSELGSEPVDTTSDDVVSHLEPAIALKTALLSSAETTAVKLLTAFMHANLLEYMPRLASPSRESSTGRMQIDAHTIKALEIRESMREGGTTGSLLSVVKKTITTSGTRLLARWLCSPSTSVVEINTRQSLVALFKSRTHLRADLVQYLNDIEDAARIVQKFLLGRGDASDLLAICNTINIWTSIQNRIRLEREMEQRRGAPLENDWASLDALLTRVSDLGDLARTIDRALARRDQDTRSPVTDEGAADSSGIDGFDSTLTDTLDGPSSPSGIQGNWTIKPEFSEYLTNLHATLSDLVNRREKLERRLQAEYDAPSLTLRSSPAQGMHVHIGRAKRDQTKIKADPQFIQISESASTSIFFNQEWSQLGAQILDTTTAIYVAEREAFETLRSEVNVHTSHLRKNARIVDELDVTLAFANLAEEMNFVRPVVREDTSYHVVNGRHPTVELGLLTSGRVFTPNTVSLSTDAPIHIITGPNMAGKSTLLRQTALITILAQTGSFVPADSAEIGIVDRVFSRVGAKDDLFRDRSTFMVEMLETADILRRATPKSLVIMDEVGRGTTVDDGLAIAFSAIHHLLNMNGCRVLFATHFHELADMLGHSEEDKGSGLFRAVRFYCTDVDETEDGYFAYSHRLRPGVNRDSHGLKVAQLAGMPPSAIGIATNAMNWLKARRSEGHGVRSKAELRSLGQMLAETQHSDTRQYITVPSML</sequence>
<dbReference type="EMBL" id="OZ037944">
    <property type="protein sequence ID" value="CAL1696168.1"/>
    <property type="molecule type" value="Genomic_DNA"/>
</dbReference>
<dbReference type="InterPro" id="IPR007695">
    <property type="entry name" value="DNA_mismatch_repair_MutS-lik_N"/>
</dbReference>
<dbReference type="SUPFAM" id="SSF48334">
    <property type="entry name" value="DNA repair protein MutS, domain III"/>
    <property type="match status" value="1"/>
</dbReference>
<accession>A0ABP1CKF6</accession>
<keyword evidence="4" id="KW-0067">ATP-binding</keyword>
<dbReference type="SMART" id="SM00534">
    <property type="entry name" value="MUTSac"/>
    <property type="match status" value="1"/>
</dbReference>
<gene>
    <name evidence="10" type="ORF">GFSPODELE1_LOCUS1071</name>
</gene>
<reference evidence="11" key="1">
    <citation type="submission" date="2024-04" db="EMBL/GenBank/DDBJ databases">
        <authorList>
            <person name="Shaw F."/>
            <person name="Minotto A."/>
        </authorList>
    </citation>
    <scope>NUCLEOTIDE SEQUENCE [LARGE SCALE GENOMIC DNA]</scope>
</reference>
<evidence type="ECO:0000313" key="11">
    <source>
        <dbReference type="Proteomes" id="UP001497453"/>
    </source>
</evidence>
<dbReference type="Pfam" id="PF05192">
    <property type="entry name" value="MutS_III"/>
    <property type="match status" value="1"/>
</dbReference>
<dbReference type="PANTHER" id="PTHR11361">
    <property type="entry name" value="DNA MISMATCH REPAIR PROTEIN MUTS FAMILY MEMBER"/>
    <property type="match status" value="1"/>
</dbReference>
<dbReference type="Proteomes" id="UP001497453">
    <property type="component" value="Chromosome 1"/>
</dbReference>
<evidence type="ECO:0000256" key="4">
    <source>
        <dbReference type="ARBA" id="ARBA00022840"/>
    </source>
</evidence>
<dbReference type="Gene3D" id="3.30.420.110">
    <property type="entry name" value="MutS, connector domain"/>
    <property type="match status" value="1"/>
</dbReference>
<keyword evidence="7" id="KW-0175">Coiled coil</keyword>
<evidence type="ECO:0000256" key="7">
    <source>
        <dbReference type="SAM" id="Coils"/>
    </source>
</evidence>
<dbReference type="InterPro" id="IPR036678">
    <property type="entry name" value="MutS_con_dom_sf"/>
</dbReference>
<dbReference type="InterPro" id="IPR027417">
    <property type="entry name" value="P-loop_NTPase"/>
</dbReference>
<dbReference type="NCBIfam" id="NF003810">
    <property type="entry name" value="PRK05399.1"/>
    <property type="match status" value="1"/>
</dbReference>
<keyword evidence="2" id="KW-0547">Nucleotide-binding</keyword>
<dbReference type="SUPFAM" id="SSF52540">
    <property type="entry name" value="P-loop containing nucleoside triphosphate hydrolases"/>
    <property type="match status" value="1"/>
</dbReference>
<dbReference type="Pfam" id="PF05188">
    <property type="entry name" value="MutS_II"/>
    <property type="match status" value="1"/>
</dbReference>
<keyword evidence="3" id="KW-0227">DNA damage</keyword>
<dbReference type="SMART" id="SM00533">
    <property type="entry name" value="MUTSd"/>
    <property type="match status" value="1"/>
</dbReference>
<dbReference type="PROSITE" id="PS00486">
    <property type="entry name" value="DNA_MISMATCH_REPAIR_2"/>
    <property type="match status" value="1"/>
</dbReference>
<dbReference type="InterPro" id="IPR016151">
    <property type="entry name" value="DNA_mismatch_repair_MutS_N"/>
</dbReference>
<feature type="region of interest" description="Disordered" evidence="8">
    <location>
        <begin position="621"/>
        <end position="662"/>
    </location>
</feature>
<evidence type="ECO:0000259" key="9">
    <source>
        <dbReference type="PROSITE" id="PS00486"/>
    </source>
</evidence>
<dbReference type="SUPFAM" id="SSF55271">
    <property type="entry name" value="DNA repair protein MutS, domain I"/>
    <property type="match status" value="1"/>
</dbReference>
<dbReference type="InterPro" id="IPR045076">
    <property type="entry name" value="MutS"/>
</dbReference>
<dbReference type="PANTHER" id="PTHR11361:SF34">
    <property type="entry name" value="DNA MISMATCH REPAIR PROTEIN MSH1, MITOCHONDRIAL"/>
    <property type="match status" value="1"/>
</dbReference>
<evidence type="ECO:0000256" key="6">
    <source>
        <dbReference type="ARBA" id="ARBA00023204"/>
    </source>
</evidence>
<evidence type="ECO:0000256" key="1">
    <source>
        <dbReference type="ARBA" id="ARBA00006271"/>
    </source>
</evidence>
<dbReference type="Gene3D" id="3.40.50.300">
    <property type="entry name" value="P-loop containing nucleotide triphosphate hydrolases"/>
    <property type="match status" value="1"/>
</dbReference>
<dbReference type="InterPro" id="IPR000432">
    <property type="entry name" value="DNA_mismatch_repair_MutS_C"/>
</dbReference>
<evidence type="ECO:0000256" key="5">
    <source>
        <dbReference type="ARBA" id="ARBA00023125"/>
    </source>
</evidence>
<dbReference type="Gene3D" id="1.10.1420.10">
    <property type="match status" value="2"/>
</dbReference>
<dbReference type="InterPro" id="IPR036187">
    <property type="entry name" value="DNA_mismatch_repair_MutS_sf"/>
</dbReference>
<feature type="compositionally biased region" description="Polar residues" evidence="8">
    <location>
        <begin position="645"/>
        <end position="662"/>
    </location>
</feature>
<dbReference type="InterPro" id="IPR007860">
    <property type="entry name" value="DNA_mmatch_repair_MutS_con_dom"/>
</dbReference>
<keyword evidence="5" id="KW-0238">DNA-binding</keyword>
<proteinExistence type="inferred from homology"/>
<keyword evidence="11" id="KW-1185">Reference proteome</keyword>
<feature type="coiled-coil region" evidence="7">
    <location>
        <begin position="674"/>
        <end position="701"/>
    </location>
</feature>
<dbReference type="SUPFAM" id="SSF53150">
    <property type="entry name" value="DNA repair protein MutS, domain II"/>
    <property type="match status" value="1"/>
</dbReference>
<dbReference type="InterPro" id="IPR007696">
    <property type="entry name" value="DNA_mismatch_repair_MutS_core"/>
</dbReference>